<protein>
    <submittedName>
        <fullName evidence="1">Uncharacterized protein</fullName>
    </submittedName>
</protein>
<organism evidence="1 2">
    <name type="scientific">Eumeta variegata</name>
    <name type="common">Bagworm moth</name>
    <name type="synonym">Eumeta japonica</name>
    <dbReference type="NCBI Taxonomy" id="151549"/>
    <lineage>
        <taxon>Eukaryota</taxon>
        <taxon>Metazoa</taxon>
        <taxon>Ecdysozoa</taxon>
        <taxon>Arthropoda</taxon>
        <taxon>Hexapoda</taxon>
        <taxon>Insecta</taxon>
        <taxon>Pterygota</taxon>
        <taxon>Neoptera</taxon>
        <taxon>Endopterygota</taxon>
        <taxon>Lepidoptera</taxon>
        <taxon>Glossata</taxon>
        <taxon>Ditrysia</taxon>
        <taxon>Tineoidea</taxon>
        <taxon>Psychidae</taxon>
        <taxon>Oiketicinae</taxon>
        <taxon>Eumeta</taxon>
    </lineage>
</organism>
<evidence type="ECO:0000313" key="1">
    <source>
        <dbReference type="EMBL" id="GBP52266.1"/>
    </source>
</evidence>
<name>A0A4C1WLD0_EUMVA</name>
<keyword evidence="2" id="KW-1185">Reference proteome</keyword>
<dbReference type="OrthoDB" id="6753017at2759"/>
<sequence length="239" mass="26408">MAHSEYVTFTEKGLFTVRRTDKAWSGIWSDMTIEQTLMRVLKTGAQSATHGRSVSDSVLSRFVIDVGMSYAYDVMDQLQSFAKSICASSDQHTDVTSARQKKDKEDVESFKSLFQVHGIFDDRPGKLMSLSTGLVADSTVDCHKAVEKGLESISKMVGVDAVSYKCSKKNCVKTLASIKLVCIIDNEPTTVNTSLLFQRIVAAMINNKNLVKTALLHELASFPMSLFNDKGLMKKSNKS</sequence>
<proteinExistence type="predicted"/>
<dbReference type="EMBL" id="BGZK01000599">
    <property type="protein sequence ID" value="GBP52266.1"/>
    <property type="molecule type" value="Genomic_DNA"/>
</dbReference>
<comment type="caution">
    <text evidence="1">The sequence shown here is derived from an EMBL/GenBank/DDBJ whole genome shotgun (WGS) entry which is preliminary data.</text>
</comment>
<dbReference type="PANTHER" id="PTHR46704:SF1">
    <property type="entry name" value="TELOMERE LENGTH REGULATION PROTEIN TEL2 HOMOLOG"/>
    <property type="match status" value="1"/>
</dbReference>
<dbReference type="STRING" id="151549.A0A4C1WLD0"/>
<reference evidence="1 2" key="1">
    <citation type="journal article" date="2019" name="Commun. Biol.">
        <title>The bagworm genome reveals a unique fibroin gene that provides high tensile strength.</title>
        <authorList>
            <person name="Kono N."/>
            <person name="Nakamura H."/>
            <person name="Ohtoshi R."/>
            <person name="Tomita M."/>
            <person name="Numata K."/>
            <person name="Arakawa K."/>
        </authorList>
    </citation>
    <scope>NUCLEOTIDE SEQUENCE [LARGE SCALE GENOMIC DNA]</scope>
</reference>
<dbReference type="AlphaFoldDB" id="A0A4C1WLD0"/>
<evidence type="ECO:0000313" key="2">
    <source>
        <dbReference type="Proteomes" id="UP000299102"/>
    </source>
</evidence>
<dbReference type="PANTHER" id="PTHR46704">
    <property type="entry name" value="CXC DOMAIN-CONTAINING PROTEIN-RELATED"/>
    <property type="match status" value="1"/>
</dbReference>
<dbReference type="Proteomes" id="UP000299102">
    <property type="component" value="Unassembled WGS sequence"/>
</dbReference>
<accession>A0A4C1WLD0</accession>
<gene>
    <name evidence="1" type="ORF">EVAR_9177_1</name>
</gene>